<dbReference type="Pfam" id="PF01814">
    <property type="entry name" value="Hemerythrin"/>
    <property type="match status" value="1"/>
</dbReference>
<dbReference type="PANTHER" id="PTHR35585">
    <property type="entry name" value="HHE DOMAIN PROTEIN (AFU_ORTHOLOGUE AFUA_4G00730)"/>
    <property type="match status" value="1"/>
</dbReference>
<accession>A0A1U7H8R9</accession>
<comment type="caution">
    <text evidence="2">The sequence shown here is derived from an EMBL/GenBank/DDBJ whole genome shotgun (WGS) entry which is preliminary data.</text>
</comment>
<name>A0A1U7H8R9_9CYAN</name>
<organism evidence="2 3">
    <name type="scientific">Hydrococcus rivularis NIES-593</name>
    <dbReference type="NCBI Taxonomy" id="1921803"/>
    <lineage>
        <taxon>Bacteria</taxon>
        <taxon>Bacillati</taxon>
        <taxon>Cyanobacteriota</taxon>
        <taxon>Cyanophyceae</taxon>
        <taxon>Pleurocapsales</taxon>
        <taxon>Hydrococcaceae</taxon>
        <taxon>Hydrococcus</taxon>
    </lineage>
</organism>
<reference evidence="2 3" key="1">
    <citation type="submission" date="2016-11" db="EMBL/GenBank/DDBJ databases">
        <title>Draft Genome Sequences of Nine Cyanobacterial Strains from Diverse Habitats.</title>
        <authorList>
            <person name="Zhu T."/>
            <person name="Hou S."/>
            <person name="Lu X."/>
            <person name="Hess W.R."/>
        </authorList>
    </citation>
    <scope>NUCLEOTIDE SEQUENCE [LARGE SCALE GENOMIC DNA]</scope>
    <source>
        <strain evidence="2 3">NIES-593</strain>
    </source>
</reference>
<dbReference type="EMBL" id="MRCB01000038">
    <property type="protein sequence ID" value="OKH19693.1"/>
    <property type="molecule type" value="Genomic_DNA"/>
</dbReference>
<dbReference type="Gene3D" id="1.20.120.520">
    <property type="entry name" value="nmb1532 protein domain like"/>
    <property type="match status" value="1"/>
</dbReference>
<evidence type="ECO:0000313" key="3">
    <source>
        <dbReference type="Proteomes" id="UP000186868"/>
    </source>
</evidence>
<dbReference type="AlphaFoldDB" id="A0A1U7H8R9"/>
<dbReference type="PANTHER" id="PTHR35585:SF1">
    <property type="entry name" value="HHE DOMAIN PROTEIN (AFU_ORTHOLOGUE AFUA_4G00730)"/>
    <property type="match status" value="1"/>
</dbReference>
<proteinExistence type="predicted"/>
<keyword evidence="3" id="KW-1185">Reference proteome</keyword>
<dbReference type="STRING" id="1921803.NIES593_20715"/>
<evidence type="ECO:0000259" key="1">
    <source>
        <dbReference type="Pfam" id="PF01814"/>
    </source>
</evidence>
<dbReference type="OrthoDB" id="509872at2"/>
<feature type="domain" description="Hemerythrin-like" evidence="1">
    <location>
        <begin position="200"/>
        <end position="314"/>
    </location>
</feature>
<evidence type="ECO:0000313" key="2">
    <source>
        <dbReference type="EMBL" id="OKH19693.1"/>
    </source>
</evidence>
<dbReference type="RefSeq" id="WP_073601399.1">
    <property type="nucleotide sequence ID" value="NZ_MRCB01000038.1"/>
</dbReference>
<gene>
    <name evidence="2" type="ORF">NIES593_20715</name>
</gene>
<dbReference type="InterPro" id="IPR012312">
    <property type="entry name" value="Hemerythrin-like"/>
</dbReference>
<sequence length="351" mass="40081">MVTTLTDAKRSAIAEKLASMKVVQELLIANEQQFLQQTNNQELSDRLRKMLEDDQKNLGIIDTVMTQYGIQSQPKEHVQRFIEQARNMMGKSELSLYEKMTQHELLKHSQVMAGLIVHKAGQVVGADIEAAIAPLNTVNFENRAHQEQLKGFLEYLGTMELTGQEPDRGFWGRIQDAMAAVTGVVGSAVTQASDKSDMNIQDIIRMDHQKAKTLMSEIENSSDSQKCQEYFGQLYMDLMAHSEAEEQVVYPNVRSFYGDDNTQELYDEQAQLKQVLEQMRQSDPTSSDFKSNLQRVKEMVNDHTTQEETTMFAAIRNNCSTDQQEQMATQFKEAKKQLQTQMQNRMSQMAR</sequence>
<protein>
    <submittedName>
        <fullName evidence="2">DNA nickase</fullName>
    </submittedName>
</protein>
<dbReference type="Proteomes" id="UP000186868">
    <property type="component" value="Unassembled WGS sequence"/>
</dbReference>